<comment type="caution">
    <text evidence="2">The sequence shown here is derived from an EMBL/GenBank/DDBJ whole genome shotgun (WGS) entry which is preliminary data.</text>
</comment>
<evidence type="ECO:0000313" key="2">
    <source>
        <dbReference type="EMBL" id="MBN1571635.1"/>
    </source>
</evidence>
<reference evidence="2" key="2">
    <citation type="submission" date="2021-01" db="EMBL/GenBank/DDBJ databases">
        <authorList>
            <person name="Hahn C.R."/>
            <person name="Youssef N.H."/>
            <person name="Elshahed M."/>
        </authorList>
    </citation>
    <scope>NUCLEOTIDE SEQUENCE</scope>
    <source>
        <strain evidence="2">Zod_Metabat.24</strain>
    </source>
</reference>
<dbReference type="Pfam" id="PF13411">
    <property type="entry name" value="MerR_1"/>
    <property type="match status" value="1"/>
</dbReference>
<proteinExistence type="predicted"/>
<protein>
    <submittedName>
        <fullName evidence="2">MerR family transcriptional regulator</fullName>
    </submittedName>
</protein>
<dbReference type="GO" id="GO:0006355">
    <property type="term" value="P:regulation of DNA-templated transcription"/>
    <property type="evidence" value="ECO:0007669"/>
    <property type="project" value="InterPro"/>
</dbReference>
<name>A0A9D8KBC3_9DELT</name>
<dbReference type="InterPro" id="IPR000551">
    <property type="entry name" value="MerR-type_HTH_dom"/>
</dbReference>
<dbReference type="AlphaFoldDB" id="A0A9D8KBC3"/>
<reference evidence="2" key="1">
    <citation type="journal article" date="2021" name="Environ. Microbiol.">
        <title>Genomic characterization of three novel Desulfobacterota classes expand the metabolic and phylogenetic diversity of the phylum.</title>
        <authorList>
            <person name="Murphy C.L."/>
            <person name="Biggerstaff J."/>
            <person name="Eichhorn A."/>
            <person name="Ewing E."/>
            <person name="Shahan R."/>
            <person name="Soriano D."/>
            <person name="Stewart S."/>
            <person name="VanMol K."/>
            <person name="Walker R."/>
            <person name="Walters P."/>
            <person name="Elshahed M.S."/>
            <person name="Youssef N.H."/>
        </authorList>
    </citation>
    <scope>NUCLEOTIDE SEQUENCE</scope>
    <source>
        <strain evidence="2">Zod_Metabat.24</strain>
    </source>
</reference>
<evidence type="ECO:0000313" key="3">
    <source>
        <dbReference type="Proteomes" id="UP000809273"/>
    </source>
</evidence>
<gene>
    <name evidence="2" type="ORF">JW984_00385</name>
</gene>
<dbReference type="Proteomes" id="UP000809273">
    <property type="component" value="Unassembled WGS sequence"/>
</dbReference>
<dbReference type="InterPro" id="IPR009061">
    <property type="entry name" value="DNA-bd_dom_put_sf"/>
</dbReference>
<sequence>MKRDDDKNPINIKERSYPANFVMELFNITRQQLYYWRKNLLKATGNGTGKQTLYSFQDLVGIKTILKLREEGVSTHMITRVIKKSKDLFPDMENLLSNTPVIPSGGRLIVLYRGDAFDGATGQGVFISLLEVEKELEERIREKLRETA</sequence>
<dbReference type="EMBL" id="JAFGIX010000003">
    <property type="protein sequence ID" value="MBN1571635.1"/>
    <property type="molecule type" value="Genomic_DNA"/>
</dbReference>
<organism evidence="2 3">
    <name type="scientific">Candidatus Zymogenus saltonus</name>
    <dbReference type="NCBI Taxonomy" id="2844893"/>
    <lineage>
        <taxon>Bacteria</taxon>
        <taxon>Deltaproteobacteria</taxon>
        <taxon>Candidatus Zymogenia</taxon>
        <taxon>Candidatus Zymogeniales</taxon>
        <taxon>Candidatus Zymogenaceae</taxon>
        <taxon>Candidatus Zymogenus</taxon>
    </lineage>
</organism>
<accession>A0A9D8KBC3</accession>
<dbReference type="Gene3D" id="1.10.1660.10">
    <property type="match status" value="1"/>
</dbReference>
<dbReference type="SUPFAM" id="SSF46955">
    <property type="entry name" value="Putative DNA-binding domain"/>
    <property type="match status" value="1"/>
</dbReference>
<feature type="domain" description="HTH merR-type" evidence="1">
    <location>
        <begin position="17"/>
        <end position="85"/>
    </location>
</feature>
<evidence type="ECO:0000259" key="1">
    <source>
        <dbReference type="SMART" id="SM00422"/>
    </source>
</evidence>
<dbReference type="GO" id="GO:0003677">
    <property type="term" value="F:DNA binding"/>
    <property type="evidence" value="ECO:0007669"/>
    <property type="project" value="InterPro"/>
</dbReference>
<dbReference type="SMART" id="SM00422">
    <property type="entry name" value="HTH_MERR"/>
    <property type="match status" value="1"/>
</dbReference>